<evidence type="ECO:0000256" key="2">
    <source>
        <dbReference type="ARBA" id="ARBA00022553"/>
    </source>
</evidence>
<dbReference type="GO" id="GO:0005737">
    <property type="term" value="C:cytoplasm"/>
    <property type="evidence" value="ECO:0007669"/>
    <property type="project" value="TreeGrafter"/>
</dbReference>
<evidence type="ECO:0000256" key="4">
    <source>
        <dbReference type="SAM" id="MobiDB-lite"/>
    </source>
</evidence>
<evidence type="ECO:0000256" key="3">
    <source>
        <dbReference type="ARBA" id="ARBA00023054"/>
    </source>
</evidence>
<protein>
    <submittedName>
        <fullName evidence="5">Uncharacterized protein</fullName>
    </submittedName>
</protein>
<dbReference type="AlphaFoldDB" id="A0A8C3MPI5"/>
<accession>A0A8U8BVV7</accession>
<keyword evidence="1" id="KW-0343">GTPase activation</keyword>
<reference evidence="5" key="2">
    <citation type="submission" date="2025-09" db="UniProtKB">
        <authorList>
            <consortium name="Ensembl"/>
        </authorList>
    </citation>
    <scope>IDENTIFICATION</scope>
</reference>
<evidence type="ECO:0000256" key="1">
    <source>
        <dbReference type="ARBA" id="ARBA00022468"/>
    </source>
</evidence>
<feature type="compositionally biased region" description="Gly residues" evidence="4">
    <location>
        <begin position="1"/>
        <end position="12"/>
    </location>
</feature>
<dbReference type="Proteomes" id="UP000694382">
    <property type="component" value="Unassembled WGS sequence"/>
</dbReference>
<reference evidence="5" key="1">
    <citation type="submission" date="2025-08" db="UniProtKB">
        <authorList>
            <consortium name="Ensembl"/>
        </authorList>
    </citation>
    <scope>IDENTIFICATION</scope>
</reference>
<dbReference type="SUPFAM" id="SSF111347">
    <property type="entry name" value="Rap/Ran-GAP"/>
    <property type="match status" value="1"/>
</dbReference>
<feature type="compositionally biased region" description="Low complexity" evidence="4">
    <location>
        <begin position="53"/>
        <end position="63"/>
    </location>
</feature>
<dbReference type="GO" id="GO:0051056">
    <property type="term" value="P:regulation of small GTPase mediated signal transduction"/>
    <property type="evidence" value="ECO:0007669"/>
    <property type="project" value="InterPro"/>
</dbReference>
<dbReference type="PROSITE" id="PS50085">
    <property type="entry name" value="RAPGAP"/>
    <property type="match status" value="1"/>
</dbReference>
<feature type="compositionally biased region" description="Gly residues" evidence="4">
    <location>
        <begin position="679"/>
        <end position="690"/>
    </location>
</feature>
<feature type="region of interest" description="Disordered" evidence="4">
    <location>
        <begin position="1"/>
        <end position="80"/>
    </location>
</feature>
<dbReference type="InterPro" id="IPR035974">
    <property type="entry name" value="Rap/Ran-GAP_sf"/>
</dbReference>
<feature type="compositionally biased region" description="Basic and acidic residues" evidence="4">
    <location>
        <begin position="611"/>
        <end position="623"/>
    </location>
</feature>
<feature type="compositionally biased region" description="Low complexity" evidence="4">
    <location>
        <begin position="724"/>
        <end position="733"/>
    </location>
</feature>
<keyword evidence="2" id="KW-0597">Phosphoprotein</keyword>
<dbReference type="Gene3D" id="3.40.50.11210">
    <property type="entry name" value="Rap/Ran-GAP"/>
    <property type="match status" value="1"/>
</dbReference>
<feature type="region of interest" description="Disordered" evidence="4">
    <location>
        <begin position="119"/>
        <end position="148"/>
    </location>
</feature>
<dbReference type="Gene3D" id="6.10.140.210">
    <property type="match status" value="1"/>
</dbReference>
<dbReference type="Ensembl" id="ENSCPVT00000008735.2">
    <property type="protein sequence ID" value="ENSCPVP00000008407.2"/>
    <property type="gene ID" value="ENSCPVG00000006127.2"/>
</dbReference>
<feature type="region of interest" description="Disordered" evidence="4">
    <location>
        <begin position="165"/>
        <end position="186"/>
    </location>
</feature>
<dbReference type="InterPro" id="IPR036034">
    <property type="entry name" value="PDZ_sf"/>
</dbReference>
<name>A0A8C3MPI5_GEOPR</name>
<dbReference type="PANTHER" id="PTHR15711">
    <property type="entry name" value="RAP GTPASE-ACTIVATING PROTEIN"/>
    <property type="match status" value="1"/>
</dbReference>
<dbReference type="GO" id="GO:0005096">
    <property type="term" value="F:GTPase activator activity"/>
    <property type="evidence" value="ECO:0007669"/>
    <property type="project" value="UniProtKB-KW"/>
</dbReference>
<dbReference type="InterPro" id="IPR050989">
    <property type="entry name" value="Rap1_Ran_GAP"/>
</dbReference>
<proteinExistence type="predicted"/>
<dbReference type="Pfam" id="PF02145">
    <property type="entry name" value="Rap_GAP"/>
    <property type="match status" value="1"/>
</dbReference>
<evidence type="ECO:0000313" key="6">
    <source>
        <dbReference type="Proteomes" id="UP000694382"/>
    </source>
</evidence>
<evidence type="ECO:0000313" key="5">
    <source>
        <dbReference type="Ensembl" id="ENSCPVP00000008407.2"/>
    </source>
</evidence>
<feature type="region of interest" description="Disordered" evidence="4">
    <location>
        <begin position="606"/>
        <end position="640"/>
    </location>
</feature>
<dbReference type="SUPFAM" id="SSF50156">
    <property type="entry name" value="PDZ domain-like"/>
    <property type="match status" value="1"/>
</dbReference>
<sequence length="733" mass="79002">PGEWGGGLGVSGMEGRTRTDRGTRRGGRNPLTPPVSLPRRPRGDPRRMGGGPRCRCPPAAAPKATRRPREWGGAAPRPPDSTTLCCCWGWRGDPDFFPRPPWSPLLAHYDVQSILFDPNEPPGPPSLISGASAAHLEPEEPPGSPRAAPGALVLSCPRFCCETGGEQQEPGLGPPRDPPGPGQLPNAAVAVLEEPPNAQSSGGTGWGLGWFWGSWGEHHNLLGEDPRLGPVAVSLRREEKEGARTQVLHRIILRTCQLRTLRGSVLEEALPPGCRPPGARAVPPRKLLEVLLPGLAVGGLRLAPFPAVQETLLKLDEQGVSRQRKVGVLYCRAGQGSEEQMYNNEGAGPAFEQFLTLLGTRVRLRGFGGYRAQLDTRTDSTGTHSLYTTYHGYEVMFHVSTMLPFTPRNPQQLLRKRHIGNDIVTIVFQEPGALPFSPRALRSHFQHVFLVVRVHEPGTPRTAYRWGVAVVRPDDTPRFLGGSGLRPFLLAKAINGENAAARGGRLGAMAARTRRQYLQDEGRLEIFHGRGEWVGLRLPRGSAAQVVARLQAVTRGCEAQQLSLPREAGGRRGFRVDPLGVVSAVTRFSFAETAGLRPGARLLRVGRRPLPRGDPRKLRELLRRPSGPLTLLPPDRDGRPRLSFSELYALSLEQGRGSGGDPGPGDPPGDIGDSDSDSGGAGSDGGGPGGLRPHPLRLPIVTSPPLTPQVPPRLTPPRTCCCHTTAPPRLGTR</sequence>
<organism evidence="5 6">
    <name type="scientific">Geospiza parvula</name>
    <name type="common">Small tree-finch</name>
    <name type="synonym">Camarhynchus parvulus</name>
    <dbReference type="NCBI Taxonomy" id="87175"/>
    <lineage>
        <taxon>Eukaryota</taxon>
        <taxon>Metazoa</taxon>
        <taxon>Chordata</taxon>
        <taxon>Craniata</taxon>
        <taxon>Vertebrata</taxon>
        <taxon>Euteleostomi</taxon>
        <taxon>Archelosauria</taxon>
        <taxon>Archosauria</taxon>
        <taxon>Dinosauria</taxon>
        <taxon>Saurischia</taxon>
        <taxon>Theropoda</taxon>
        <taxon>Coelurosauria</taxon>
        <taxon>Aves</taxon>
        <taxon>Neognathae</taxon>
        <taxon>Neoaves</taxon>
        <taxon>Telluraves</taxon>
        <taxon>Australaves</taxon>
        <taxon>Passeriformes</taxon>
        <taxon>Thraupidae</taxon>
        <taxon>Camarhynchus</taxon>
    </lineage>
</organism>
<feature type="region of interest" description="Disordered" evidence="4">
    <location>
        <begin position="653"/>
        <end position="733"/>
    </location>
</feature>
<feature type="compositionally biased region" description="Pro residues" evidence="4">
    <location>
        <begin position="172"/>
        <end position="182"/>
    </location>
</feature>
<accession>A0A8C3MPI5</accession>
<feature type="compositionally biased region" description="Pro residues" evidence="4">
    <location>
        <begin position="705"/>
        <end position="715"/>
    </location>
</feature>
<keyword evidence="3" id="KW-0175">Coiled coil</keyword>
<dbReference type="InterPro" id="IPR000331">
    <property type="entry name" value="Rap/Ran_GAP_dom"/>
</dbReference>
<dbReference type="PANTHER" id="PTHR15711:SF14">
    <property type="entry name" value="SIGNAL-INDUCED PROLIFERATION-ASSOCIATED PROTEIN 1"/>
    <property type="match status" value="1"/>
</dbReference>
<keyword evidence="6" id="KW-1185">Reference proteome</keyword>
<dbReference type="FunFam" id="3.40.50.11210:FF:000002">
    <property type="entry name" value="Signal-induced proliferation-associated 1-like protein 1"/>
    <property type="match status" value="1"/>
</dbReference>